<evidence type="ECO:0000256" key="7">
    <source>
        <dbReference type="ARBA" id="ARBA00022946"/>
    </source>
</evidence>
<name>A0A0K9NIK6_ZOSMR</name>
<evidence type="ECO:0000256" key="10">
    <source>
        <dbReference type="ARBA" id="ARBA00055648"/>
    </source>
</evidence>
<gene>
    <name evidence="18" type="ORF">ZOSMA_93G00480</name>
</gene>
<dbReference type="FunFam" id="3.30.110.60:FF:000002">
    <property type="entry name" value="CRS2-associated factor 1, chloroplastic"/>
    <property type="match status" value="2"/>
</dbReference>
<keyword evidence="7" id="KW-0809">Transit peptide</keyword>
<feature type="domain" description="CRM" evidence="17">
    <location>
        <begin position="803"/>
        <end position="902"/>
    </location>
</feature>
<dbReference type="GO" id="GO:0006397">
    <property type="term" value="P:mRNA processing"/>
    <property type="evidence" value="ECO:0007669"/>
    <property type="project" value="UniProtKB-KW"/>
</dbReference>
<feature type="coiled-coil region" evidence="15">
    <location>
        <begin position="539"/>
        <end position="566"/>
    </location>
</feature>
<comment type="caution">
    <text evidence="18">The sequence shown here is derived from an EMBL/GenBank/DDBJ whole genome shotgun (WGS) entry which is preliminary data.</text>
</comment>
<dbReference type="GO" id="GO:0009507">
    <property type="term" value="C:chloroplast"/>
    <property type="evidence" value="ECO:0007669"/>
    <property type="project" value="UniProtKB-SubCell"/>
</dbReference>
<accession>A0A0K9NIK6</accession>
<feature type="domain" description="CRM" evidence="17">
    <location>
        <begin position="379"/>
        <end position="476"/>
    </location>
</feature>
<dbReference type="Gene3D" id="3.30.110.60">
    <property type="entry name" value="YhbY-like"/>
    <property type="match status" value="4"/>
</dbReference>
<dbReference type="GO" id="GO:0003729">
    <property type="term" value="F:mRNA binding"/>
    <property type="evidence" value="ECO:0007669"/>
    <property type="project" value="InterPro"/>
</dbReference>
<evidence type="ECO:0000256" key="15">
    <source>
        <dbReference type="SAM" id="Coils"/>
    </source>
</evidence>
<keyword evidence="6 14" id="KW-0694">RNA-binding</keyword>
<dbReference type="GO" id="GO:1990904">
    <property type="term" value="C:ribonucleoprotein complex"/>
    <property type="evidence" value="ECO:0007669"/>
    <property type="project" value="UniProtKB-KW"/>
</dbReference>
<keyword evidence="2" id="KW-0150">Chloroplast</keyword>
<keyword evidence="9" id="KW-0687">Ribonucleoprotein</keyword>
<evidence type="ECO:0000256" key="12">
    <source>
        <dbReference type="ARBA" id="ARBA00073361"/>
    </source>
</evidence>
<keyword evidence="15" id="KW-0175">Coiled coil</keyword>
<evidence type="ECO:0000256" key="2">
    <source>
        <dbReference type="ARBA" id="ARBA00022528"/>
    </source>
</evidence>
<evidence type="ECO:0000256" key="8">
    <source>
        <dbReference type="ARBA" id="ARBA00023187"/>
    </source>
</evidence>
<evidence type="ECO:0000256" key="9">
    <source>
        <dbReference type="ARBA" id="ARBA00023274"/>
    </source>
</evidence>
<evidence type="ECO:0000256" key="14">
    <source>
        <dbReference type="PROSITE-ProRule" id="PRU00626"/>
    </source>
</evidence>
<evidence type="ECO:0000259" key="17">
    <source>
        <dbReference type="PROSITE" id="PS51295"/>
    </source>
</evidence>
<dbReference type="OMA" id="MNSGHHN"/>
<keyword evidence="19" id="KW-1185">Reference proteome</keyword>
<feature type="domain" description="CRM" evidence="17">
    <location>
        <begin position="169"/>
        <end position="265"/>
    </location>
</feature>
<organism evidence="18 19">
    <name type="scientific">Zostera marina</name>
    <name type="common">Eelgrass</name>
    <dbReference type="NCBI Taxonomy" id="29655"/>
    <lineage>
        <taxon>Eukaryota</taxon>
        <taxon>Viridiplantae</taxon>
        <taxon>Streptophyta</taxon>
        <taxon>Embryophyta</taxon>
        <taxon>Tracheophyta</taxon>
        <taxon>Spermatophyta</taxon>
        <taxon>Magnoliopsida</taxon>
        <taxon>Liliopsida</taxon>
        <taxon>Zosteraceae</taxon>
        <taxon>Zostera</taxon>
    </lineage>
</organism>
<dbReference type="InterPro" id="IPR045278">
    <property type="entry name" value="CRS1/CFM2/CFM3"/>
</dbReference>
<feature type="compositionally biased region" description="Low complexity" evidence="16">
    <location>
        <begin position="492"/>
        <end position="507"/>
    </location>
</feature>
<dbReference type="SMART" id="SM01103">
    <property type="entry name" value="CRS1_YhbY"/>
    <property type="match status" value="4"/>
</dbReference>
<dbReference type="FunFam" id="3.30.110.60:FF:000003">
    <property type="entry name" value="CRM-domain containing factor CFM3B, chloroplastic"/>
    <property type="match status" value="1"/>
</dbReference>
<dbReference type="PANTHER" id="PTHR31846">
    <property type="entry name" value="CRS1 / YHBY (CRM) DOMAIN-CONTAINING PROTEIN"/>
    <property type="match status" value="1"/>
</dbReference>
<evidence type="ECO:0000313" key="18">
    <source>
        <dbReference type="EMBL" id="KMZ56584.1"/>
    </source>
</evidence>
<dbReference type="SUPFAM" id="SSF75471">
    <property type="entry name" value="YhbY-like"/>
    <property type="match status" value="4"/>
</dbReference>
<evidence type="ECO:0000256" key="1">
    <source>
        <dbReference type="ARBA" id="ARBA00004229"/>
    </source>
</evidence>
<dbReference type="InterPro" id="IPR001890">
    <property type="entry name" value="RNA-binding_CRM"/>
</dbReference>
<dbReference type="Proteomes" id="UP000036987">
    <property type="component" value="Unassembled WGS sequence"/>
</dbReference>
<comment type="function">
    <text evidence="10">Binds specific group II introns in chloroplasts and facilitates their splicing. Acts on subgroup IIB introns. The substrates of the subgroup IIB also require the CRM domain proteins CAF1 or CAF2, with a simultaneous binding of CFM3 and CAF1 or CAF2. May influence the biogenesis of the mitochondrial small ribosomal subunit.</text>
</comment>
<dbReference type="AlphaFoldDB" id="A0A0K9NIK6"/>
<evidence type="ECO:0000256" key="4">
    <source>
        <dbReference type="ARBA" id="ARBA00022664"/>
    </source>
</evidence>
<protein>
    <recommendedName>
        <fullName evidence="12">CRM-domain containing factor CFM3, chloroplastic/mitochondrial</fullName>
    </recommendedName>
    <alternativeName>
        <fullName evidence="13">Protein CRM FAMILY MEMBER 3</fullName>
    </alternativeName>
</protein>
<reference evidence="19" key="1">
    <citation type="journal article" date="2016" name="Nature">
        <title>The genome of the seagrass Zostera marina reveals angiosperm adaptation to the sea.</title>
        <authorList>
            <person name="Olsen J.L."/>
            <person name="Rouze P."/>
            <person name="Verhelst B."/>
            <person name="Lin Y.-C."/>
            <person name="Bayer T."/>
            <person name="Collen J."/>
            <person name="Dattolo E."/>
            <person name="De Paoli E."/>
            <person name="Dittami S."/>
            <person name="Maumus F."/>
            <person name="Michel G."/>
            <person name="Kersting A."/>
            <person name="Lauritano C."/>
            <person name="Lohaus R."/>
            <person name="Toepel M."/>
            <person name="Tonon T."/>
            <person name="Vanneste K."/>
            <person name="Amirebrahimi M."/>
            <person name="Brakel J."/>
            <person name="Bostroem C."/>
            <person name="Chovatia M."/>
            <person name="Grimwood J."/>
            <person name="Jenkins J.W."/>
            <person name="Jueterbock A."/>
            <person name="Mraz A."/>
            <person name="Stam W.T."/>
            <person name="Tice H."/>
            <person name="Bornberg-Bauer E."/>
            <person name="Green P.J."/>
            <person name="Pearson G.A."/>
            <person name="Procaccini G."/>
            <person name="Duarte C.M."/>
            <person name="Schmutz J."/>
            <person name="Reusch T.B.H."/>
            <person name="Van de Peer Y."/>
        </authorList>
    </citation>
    <scope>NUCLEOTIDE SEQUENCE [LARGE SCALE GENOMIC DNA]</scope>
    <source>
        <strain evidence="19">cv. Finnish</strain>
    </source>
</reference>
<proteinExistence type="predicted"/>
<feature type="coiled-coil region" evidence="15">
    <location>
        <begin position="690"/>
        <end position="724"/>
    </location>
</feature>
<keyword evidence="4" id="KW-0507">mRNA processing</keyword>
<evidence type="ECO:0000256" key="16">
    <source>
        <dbReference type="SAM" id="MobiDB-lite"/>
    </source>
</evidence>
<evidence type="ECO:0000256" key="13">
    <source>
        <dbReference type="ARBA" id="ARBA00081881"/>
    </source>
</evidence>
<dbReference type="PROSITE" id="PS51295">
    <property type="entry name" value="CRM"/>
    <property type="match status" value="4"/>
</dbReference>
<sequence length="942" mass="106358">MLFSFHHHYHSPSFQPSQPPSLSFFFSPITTTSLRKLPISFTKASNSASGSTTSKTLSPKNTTIQRIAEKLRSLGYLQQQHLHDPNSNSILDNGLPSAGEIFVPTPKELPKHRVAHTLDPSWSTPEKPIPGPGSGNAITRFHELRKEVEIQKKNTRTDENNAPKMLAEVMIPAKELRRLRNVGISIDKKLKVGKPGITEGIVNGIHERWRRSELVKIKCEDLCRMNMKRTHEILERKTGGLVVWRSGSIIILYRGSNYKYPYFDRNADNESSVPSLDNLAQGHKEDKGFMVHLHTSYGELDTHVHQSLIKGVGSPERVRFQLPGEAQLEKEADKLLDGLGPRFTDWWGYEPLPVDADLLPATVPGFRKLFRLLPYGVKSNLTNREMTILRRLSRPLPCHFALGRNRNIQGLAASMVKLWEKCEIAKIAIKRGVQNTNSELMAEELKRLTGGIVLSRDREFIVFYRGKDFLPPSISKVIEERRNNVVGQNNTSSSSPSEKSFISSEPSMENAVHDAQKKRVSLEGETKNTKSTKTISVKLSKAYEKKMKAESLLEELEKSVETLKREPDREAISEEERYMLRKVGLRMKPFLLLGRRGVFDGTVENMHLHWKYRELVKIISKDRSIKDLHITAQALEAESGGILVAIEKVNKGHAIIVYRGKNYRRPTNLRPKTLLNKKEALKCYEERQRSESLKLHVLKLSKDIQQLEHQLVKHDEDIDMLNNGQSIKTGAVSEPLRVSATAEHFNLQTNIKEKGGLPNSAIYVPSTVLGEPSLDVSQNMSKSSKLQIENGRETDVGKFFKAAPLSNKERLILRKQALKMKKRPVLSVGRNNVIGGVAKTIKTHFRKHPLAIVNIKGIAKGTSVQEVISELERATGAVLISREPSKVILYRGWEKRKQLGCVKDENGILKTSTSLDEELPPQLVTAIKIECDLQRMQEGEEL</sequence>
<dbReference type="EMBL" id="LFYR01002156">
    <property type="protein sequence ID" value="KMZ56584.1"/>
    <property type="molecule type" value="Genomic_DNA"/>
</dbReference>
<comment type="subunit">
    <text evidence="11">Interacts with RNA. Part of large ribonucleo-protein particles that contain CAF1 and/or CAF2, and RNC1.</text>
</comment>
<keyword evidence="5" id="KW-0677">Repeat</keyword>
<comment type="subcellular location">
    <subcellularLocation>
        <location evidence="1">Plastid</location>
        <location evidence="1">Chloroplast</location>
    </subcellularLocation>
</comment>
<feature type="domain" description="CRM" evidence="17">
    <location>
        <begin position="570"/>
        <end position="670"/>
    </location>
</feature>
<dbReference type="STRING" id="29655.A0A0K9NIK6"/>
<feature type="region of interest" description="Disordered" evidence="16">
    <location>
        <begin position="485"/>
        <end position="509"/>
    </location>
</feature>
<evidence type="ECO:0000313" key="19">
    <source>
        <dbReference type="Proteomes" id="UP000036987"/>
    </source>
</evidence>
<evidence type="ECO:0000256" key="6">
    <source>
        <dbReference type="ARBA" id="ARBA00022884"/>
    </source>
</evidence>
<evidence type="ECO:0000256" key="5">
    <source>
        <dbReference type="ARBA" id="ARBA00022737"/>
    </source>
</evidence>
<dbReference type="GO" id="GO:0000373">
    <property type="term" value="P:Group II intron splicing"/>
    <property type="evidence" value="ECO:0007669"/>
    <property type="project" value="UniProtKB-ARBA"/>
</dbReference>
<keyword evidence="8" id="KW-0508">mRNA splicing</keyword>
<evidence type="ECO:0000256" key="3">
    <source>
        <dbReference type="ARBA" id="ARBA00022640"/>
    </source>
</evidence>
<dbReference type="PANTHER" id="PTHR31846:SF20">
    <property type="entry name" value="CRM-DOMAIN CONTAINING FACTOR CFM2, CHLOROPLASTIC"/>
    <property type="match status" value="1"/>
</dbReference>
<keyword evidence="3" id="KW-0934">Plastid</keyword>
<evidence type="ECO:0000256" key="11">
    <source>
        <dbReference type="ARBA" id="ARBA00064484"/>
    </source>
</evidence>
<dbReference type="Pfam" id="PF01985">
    <property type="entry name" value="CRS1_YhbY"/>
    <property type="match status" value="4"/>
</dbReference>
<dbReference type="InterPro" id="IPR035920">
    <property type="entry name" value="YhbY-like_sf"/>
</dbReference>
<dbReference type="OrthoDB" id="551352at2759"/>